<accession>A0A2R4AB41</accession>
<evidence type="ECO:0000313" key="4">
    <source>
        <dbReference type="Proteomes" id="UP000531463"/>
    </source>
</evidence>
<organism evidence="2">
    <name type="scientific">Escherichia coli</name>
    <dbReference type="NCBI Taxonomy" id="562"/>
    <lineage>
        <taxon>Bacteria</taxon>
        <taxon>Pseudomonadati</taxon>
        <taxon>Pseudomonadota</taxon>
        <taxon>Gammaproteobacteria</taxon>
        <taxon>Enterobacterales</taxon>
        <taxon>Enterobacteriaceae</taxon>
        <taxon>Escherichia</taxon>
    </lineage>
</organism>
<keyword evidence="2" id="KW-0614">Plasmid</keyword>
<evidence type="ECO:0000313" key="2">
    <source>
        <dbReference type="EMBL" id="AVR61854.1"/>
    </source>
</evidence>
<dbReference type="AlphaFoldDB" id="A0A2R4AB41"/>
<protein>
    <recommendedName>
        <fullName evidence="5">Phage protein</fullName>
    </recommendedName>
</protein>
<dbReference type="EMBL" id="AASWKH010000039">
    <property type="protein sequence ID" value="EFH6097776.1"/>
    <property type="molecule type" value="Genomic_DNA"/>
</dbReference>
<gene>
    <name evidence="3" type="ORF">GAI89_24625</name>
    <name evidence="2" type="ORF">p634-1_00231</name>
</gene>
<evidence type="ECO:0000313" key="3">
    <source>
        <dbReference type="EMBL" id="EFH6097776.1"/>
    </source>
</evidence>
<sequence length="108" mass="12585">MALTAAERQRRRRERLKKEGTSRRDWILEPDELRMLGEICVLRRPGRVPYSENEVIGLLIRKNYKELQKQLSTTCPRCGQKMPVSECIFDGEGSCHLTTTRLKLVLKV</sequence>
<reference evidence="2" key="1">
    <citation type="journal article" date="2018" name="Vet. Microbiol.">
        <title>Longitudinal study of Escherichia coli plasmid resistance to extended-spectrum cephalosporins in free-range broilers.</title>
        <authorList>
            <person name="Baron S."/>
            <person name="Le Devendec L."/>
            <person name="Touzain F."/>
            <person name="Jouy E."/>
            <person name="Lucas P."/>
            <person name="de Boisseson C."/>
            <person name="Larvor E."/>
            <person name="Kempf I."/>
        </authorList>
    </citation>
    <scope>NUCLEOTIDE SEQUENCE</scope>
    <source>
        <strain evidence="2">634-1</strain>
        <plasmid evidence="2">p634-1</plasmid>
    </source>
</reference>
<name>A0A2R4AB41_ECOLX</name>
<dbReference type="Proteomes" id="UP000531463">
    <property type="component" value="Unassembled WGS sequence"/>
</dbReference>
<geneLocation type="plasmid" evidence="2">
    <name>p634-1</name>
</geneLocation>
<evidence type="ECO:0008006" key="5">
    <source>
        <dbReference type="Google" id="ProtNLM"/>
    </source>
</evidence>
<feature type="region of interest" description="Disordered" evidence="1">
    <location>
        <begin position="1"/>
        <end position="21"/>
    </location>
</feature>
<evidence type="ECO:0000256" key="1">
    <source>
        <dbReference type="SAM" id="MobiDB-lite"/>
    </source>
</evidence>
<dbReference type="RefSeq" id="WP_001542499.1">
    <property type="nucleotide sequence ID" value="NZ_BFKA01000136.1"/>
</dbReference>
<proteinExistence type="predicted"/>
<reference evidence="3 4" key="2">
    <citation type="submission" date="2019-12" db="EMBL/GenBank/DDBJ databases">
        <authorList>
            <consortium name="NARMS: The National Antimicrobial Resistance Monitoring System"/>
        </authorList>
    </citation>
    <scope>NUCLEOTIDE SEQUENCE [LARGE SCALE GENOMIC DNA]</scope>
    <source>
        <strain evidence="3 4">CVM N19EC0510</strain>
    </source>
</reference>
<dbReference type="EMBL" id="MG692624">
    <property type="protein sequence ID" value="AVR61854.1"/>
    <property type="molecule type" value="Genomic_DNA"/>
</dbReference>